<dbReference type="InterPro" id="IPR041698">
    <property type="entry name" value="Methyltransf_25"/>
</dbReference>
<dbReference type="PANTHER" id="PTHR43861">
    <property type="entry name" value="TRANS-ACONITATE 2-METHYLTRANSFERASE-RELATED"/>
    <property type="match status" value="1"/>
</dbReference>
<dbReference type="OrthoDB" id="9795634at2"/>
<evidence type="ECO:0000313" key="5">
    <source>
        <dbReference type="Proteomes" id="UP000216339"/>
    </source>
</evidence>
<sequence length="220" mass="23324">MTDRPATAAPDWTERVRAVYDRVAPRYDLALSLYPLVGFRAGAYRRHALRALDVRPGHTVLDLGCGTGRNLPPLAQAVGDAGRVVGLDVSSGALAEAHARTRHLPQVDLVQADALTADLGAPDRVLATFSLSMMPDPEAVVARVAGALAPGGRLAVLDFRIPRSWPGLVQTAAFALAAPFGETWEMARRDLRPVVARHVALDADRSFYGGGAYVVAGAGR</sequence>
<keyword evidence="1" id="KW-0489">Methyltransferase</keyword>
<evidence type="ECO:0000313" key="4">
    <source>
        <dbReference type="EMBL" id="PAP74523.1"/>
    </source>
</evidence>
<evidence type="ECO:0000256" key="1">
    <source>
        <dbReference type="ARBA" id="ARBA00022603"/>
    </source>
</evidence>
<dbReference type="Gene3D" id="3.40.50.150">
    <property type="entry name" value="Vaccinia Virus protein VP39"/>
    <property type="match status" value="1"/>
</dbReference>
<dbReference type="GO" id="GO:0008168">
    <property type="term" value="F:methyltransferase activity"/>
    <property type="evidence" value="ECO:0007669"/>
    <property type="project" value="UniProtKB-KW"/>
</dbReference>
<dbReference type="Pfam" id="PF13649">
    <property type="entry name" value="Methyltransf_25"/>
    <property type="match status" value="1"/>
</dbReference>
<keyword evidence="5" id="KW-1185">Reference proteome</keyword>
<dbReference type="PANTHER" id="PTHR43861:SF1">
    <property type="entry name" value="TRANS-ACONITATE 2-METHYLTRANSFERASE"/>
    <property type="match status" value="1"/>
</dbReference>
<evidence type="ECO:0000259" key="3">
    <source>
        <dbReference type="Pfam" id="PF13649"/>
    </source>
</evidence>
<organism evidence="4 5">
    <name type="scientific">Rubrivirga marina</name>
    <dbReference type="NCBI Taxonomy" id="1196024"/>
    <lineage>
        <taxon>Bacteria</taxon>
        <taxon>Pseudomonadati</taxon>
        <taxon>Rhodothermota</taxon>
        <taxon>Rhodothermia</taxon>
        <taxon>Rhodothermales</taxon>
        <taxon>Rubricoccaceae</taxon>
        <taxon>Rubrivirga</taxon>
    </lineage>
</organism>
<dbReference type="InterPro" id="IPR029063">
    <property type="entry name" value="SAM-dependent_MTases_sf"/>
</dbReference>
<dbReference type="AlphaFoldDB" id="A0A271ITI7"/>
<keyword evidence="2" id="KW-0808">Transferase</keyword>
<dbReference type="RefSeq" id="WP_095512484.1">
    <property type="nucleotide sequence ID" value="NZ_MQWD01000005.1"/>
</dbReference>
<evidence type="ECO:0000256" key="2">
    <source>
        <dbReference type="ARBA" id="ARBA00022679"/>
    </source>
</evidence>
<gene>
    <name evidence="4" type="ORF">BSZ37_20265</name>
</gene>
<dbReference type="GO" id="GO:0032259">
    <property type="term" value="P:methylation"/>
    <property type="evidence" value="ECO:0007669"/>
    <property type="project" value="UniProtKB-KW"/>
</dbReference>
<feature type="domain" description="Methyltransferase" evidence="3">
    <location>
        <begin position="60"/>
        <end position="152"/>
    </location>
</feature>
<protein>
    <recommendedName>
        <fullName evidence="3">Methyltransferase domain-containing protein</fullName>
    </recommendedName>
</protein>
<accession>A0A271ITI7</accession>
<reference evidence="4 5" key="1">
    <citation type="submission" date="2016-11" db="EMBL/GenBank/DDBJ databases">
        <title>Study of marine rhodopsin-containing bacteria.</title>
        <authorList>
            <person name="Yoshizawa S."/>
            <person name="Kumagai Y."/>
            <person name="Kogure K."/>
        </authorList>
    </citation>
    <scope>NUCLEOTIDE SEQUENCE [LARGE SCALE GENOMIC DNA]</scope>
    <source>
        <strain evidence="4 5">SAORIC-28</strain>
    </source>
</reference>
<name>A0A271ITI7_9BACT</name>
<comment type="caution">
    <text evidence="4">The sequence shown here is derived from an EMBL/GenBank/DDBJ whole genome shotgun (WGS) entry which is preliminary data.</text>
</comment>
<proteinExistence type="predicted"/>
<dbReference type="SUPFAM" id="SSF53335">
    <property type="entry name" value="S-adenosyl-L-methionine-dependent methyltransferases"/>
    <property type="match status" value="1"/>
</dbReference>
<dbReference type="CDD" id="cd02440">
    <property type="entry name" value="AdoMet_MTases"/>
    <property type="match status" value="1"/>
</dbReference>
<dbReference type="EMBL" id="MQWD01000005">
    <property type="protein sequence ID" value="PAP74523.1"/>
    <property type="molecule type" value="Genomic_DNA"/>
</dbReference>
<dbReference type="Proteomes" id="UP000216339">
    <property type="component" value="Unassembled WGS sequence"/>
</dbReference>